<evidence type="ECO:0000259" key="1">
    <source>
        <dbReference type="Pfam" id="PF14534"/>
    </source>
</evidence>
<dbReference type="OrthoDB" id="9152983at2"/>
<sequence>MEVLNNYIKATNTHNFDEVRKLLHPNATYFFTDKTCTTLEEIQLYFEKAWTVIKDENYEAHDVKWLYTESNSATCTYTYFYEGYYNGEYTSGRGRATNVFVKESDQWLLIHEHLSPLPKRN</sequence>
<keyword evidence="3" id="KW-1185">Reference proteome</keyword>
<name>A0A1E5LJF4_9BACI</name>
<feature type="domain" description="DUF4440" evidence="1">
    <location>
        <begin position="3"/>
        <end position="109"/>
    </location>
</feature>
<proteinExistence type="predicted"/>
<gene>
    <name evidence="2" type="ORF">BFG57_08930</name>
</gene>
<dbReference type="Gene3D" id="3.10.450.50">
    <property type="match status" value="1"/>
</dbReference>
<dbReference type="InterPro" id="IPR032710">
    <property type="entry name" value="NTF2-like_dom_sf"/>
</dbReference>
<protein>
    <submittedName>
        <fullName evidence="2">DUF4440 domain-containing protein</fullName>
    </submittedName>
</protein>
<dbReference type="EMBL" id="MJEH01000004">
    <property type="protein sequence ID" value="OEH94166.1"/>
    <property type="molecule type" value="Genomic_DNA"/>
</dbReference>
<reference evidence="2 3" key="1">
    <citation type="submission" date="2016-08" db="EMBL/GenBank/DDBJ databases">
        <title>Genome of Bacillus solimangrovi GH2-4.</title>
        <authorList>
            <person name="Lim S."/>
            <person name="Kim B.-C."/>
        </authorList>
    </citation>
    <scope>NUCLEOTIDE SEQUENCE [LARGE SCALE GENOMIC DNA]</scope>
    <source>
        <strain evidence="2 3">GH2-4</strain>
    </source>
</reference>
<dbReference type="InterPro" id="IPR027843">
    <property type="entry name" value="DUF4440"/>
</dbReference>
<dbReference type="STRING" id="1305675.BFG57_08930"/>
<organism evidence="2 3">
    <name type="scientific">Bacillus solimangrovi</name>
    <dbReference type="NCBI Taxonomy" id="1305675"/>
    <lineage>
        <taxon>Bacteria</taxon>
        <taxon>Bacillati</taxon>
        <taxon>Bacillota</taxon>
        <taxon>Bacilli</taxon>
        <taxon>Bacillales</taxon>
        <taxon>Bacillaceae</taxon>
        <taxon>Bacillus</taxon>
    </lineage>
</organism>
<dbReference type="Pfam" id="PF14534">
    <property type="entry name" value="DUF4440"/>
    <property type="match status" value="1"/>
</dbReference>
<accession>A0A1E5LJF4</accession>
<evidence type="ECO:0000313" key="2">
    <source>
        <dbReference type="EMBL" id="OEH94166.1"/>
    </source>
</evidence>
<comment type="caution">
    <text evidence="2">The sequence shown here is derived from an EMBL/GenBank/DDBJ whole genome shotgun (WGS) entry which is preliminary data.</text>
</comment>
<dbReference type="RefSeq" id="WP_069715729.1">
    <property type="nucleotide sequence ID" value="NZ_MJEH01000004.1"/>
</dbReference>
<dbReference type="Proteomes" id="UP000095209">
    <property type="component" value="Unassembled WGS sequence"/>
</dbReference>
<dbReference type="AlphaFoldDB" id="A0A1E5LJF4"/>
<dbReference type="SUPFAM" id="SSF54427">
    <property type="entry name" value="NTF2-like"/>
    <property type="match status" value="1"/>
</dbReference>
<evidence type="ECO:0000313" key="3">
    <source>
        <dbReference type="Proteomes" id="UP000095209"/>
    </source>
</evidence>